<comment type="catalytic activity">
    <reaction evidence="18">
        <text>glutarate(in) + 2-oxoglutarate(out) = glutarate(out) + 2-oxoglutarate(in)</text>
        <dbReference type="Rhea" id="RHEA:71751"/>
        <dbReference type="ChEBI" id="CHEBI:16810"/>
        <dbReference type="ChEBI" id="CHEBI:30921"/>
    </reaction>
</comment>
<dbReference type="InterPro" id="IPR051752">
    <property type="entry name" value="Mito_2-oxodicarb_carrier"/>
</dbReference>
<evidence type="ECO:0000256" key="19">
    <source>
        <dbReference type="ARBA" id="ARBA00048998"/>
    </source>
</evidence>
<accession>A0AAN8F891</accession>
<dbReference type="PANTHER" id="PTHR46356">
    <property type="entry name" value="MITOCHONDRIAL 2-OXODICARBOXYLATE CARRIER"/>
    <property type="match status" value="1"/>
</dbReference>
<comment type="catalytic activity">
    <reaction evidence="14">
        <text>heptanedioate(in) + 2-oxoglutarate(out) = heptanedioate(out) + 2-oxoglutarate(in)</text>
        <dbReference type="Rhea" id="RHEA:71759"/>
        <dbReference type="ChEBI" id="CHEBI:16810"/>
        <dbReference type="ChEBI" id="CHEBI:36165"/>
    </reaction>
</comment>
<comment type="caution">
    <text evidence="22">The sequence shown here is derived from an EMBL/GenBank/DDBJ whole genome shotgun (WGS) entry which is preliminary data.</text>
</comment>
<dbReference type="GO" id="GO:0055085">
    <property type="term" value="P:transmembrane transport"/>
    <property type="evidence" value="ECO:0007669"/>
    <property type="project" value="InterPro"/>
</dbReference>
<dbReference type="PRINTS" id="PR00926">
    <property type="entry name" value="MITOCARRIER"/>
</dbReference>
<evidence type="ECO:0000256" key="9">
    <source>
        <dbReference type="ARBA" id="ARBA00023136"/>
    </source>
</evidence>
<feature type="repeat" description="Solcar" evidence="20">
    <location>
        <begin position="7"/>
        <end position="90"/>
    </location>
</feature>
<evidence type="ECO:0000256" key="13">
    <source>
        <dbReference type="ARBA" id="ARBA00046087"/>
    </source>
</evidence>
<evidence type="ECO:0000256" key="16">
    <source>
        <dbReference type="ARBA" id="ARBA00048303"/>
    </source>
</evidence>
<keyword evidence="6" id="KW-0999">Mitochondrion inner membrane</keyword>
<evidence type="ECO:0000256" key="14">
    <source>
        <dbReference type="ARBA" id="ARBA00047537"/>
    </source>
</evidence>
<evidence type="ECO:0000256" key="15">
    <source>
        <dbReference type="ARBA" id="ARBA00048003"/>
    </source>
</evidence>
<dbReference type="Proteomes" id="UP001331761">
    <property type="component" value="Unassembled WGS sequence"/>
</dbReference>
<keyword evidence="5" id="KW-0677">Repeat</keyword>
<evidence type="ECO:0000256" key="7">
    <source>
        <dbReference type="ARBA" id="ARBA00022989"/>
    </source>
</evidence>
<name>A0AAN8F891_TRICO</name>
<sequence>MVANAAKDGARQLIAGGSAGFVEVCMLHPLDLVKTRLQVAQHDKGMIDCVLKTFRNEGYLGFYKGILPPLVSLTPKRAVKFFAFEQYKKLFSRPDVPPSISFSVAGLFVGFTEGLVMCPFEVVKVRLQAEREVPLMKQKSSAAMAREIIRADGMGSNGLYRGFNACFWMHGVWNMVYFGFYYSLKTMLPSAEVCISSVSIFFTPFIEREGPQPDPSVRKYGSTMQTFELVYKEEGLGALYKGLVPKVMRLGPGGAIMLVVYEHVYDWLKIYT</sequence>
<keyword evidence="9 20" id="KW-0472">Membrane</keyword>
<dbReference type="AlphaFoldDB" id="A0AAN8F891"/>
<evidence type="ECO:0000256" key="12">
    <source>
        <dbReference type="ARBA" id="ARBA00041874"/>
    </source>
</evidence>
<evidence type="ECO:0000256" key="21">
    <source>
        <dbReference type="RuleBase" id="RU000488"/>
    </source>
</evidence>
<organism evidence="22 23">
    <name type="scientific">Trichostrongylus colubriformis</name>
    <name type="common">Black scour worm</name>
    <dbReference type="NCBI Taxonomy" id="6319"/>
    <lineage>
        <taxon>Eukaryota</taxon>
        <taxon>Metazoa</taxon>
        <taxon>Ecdysozoa</taxon>
        <taxon>Nematoda</taxon>
        <taxon>Chromadorea</taxon>
        <taxon>Rhabditida</taxon>
        <taxon>Rhabditina</taxon>
        <taxon>Rhabditomorpha</taxon>
        <taxon>Strongyloidea</taxon>
        <taxon>Trichostrongylidae</taxon>
        <taxon>Trichostrongylus</taxon>
    </lineage>
</organism>
<evidence type="ECO:0000313" key="22">
    <source>
        <dbReference type="EMBL" id="KAK5971289.1"/>
    </source>
</evidence>
<evidence type="ECO:0000256" key="1">
    <source>
        <dbReference type="ARBA" id="ARBA00004448"/>
    </source>
</evidence>
<evidence type="ECO:0000256" key="4">
    <source>
        <dbReference type="ARBA" id="ARBA00022692"/>
    </source>
</evidence>
<comment type="catalytic activity">
    <reaction evidence="16">
        <text>L-2-aminoadipate(in) + 2-oxoglutarate(out) = L-2-aminoadipate(out) + 2-oxoglutarate(in)</text>
        <dbReference type="Rhea" id="RHEA:71747"/>
        <dbReference type="ChEBI" id="CHEBI:16810"/>
        <dbReference type="ChEBI" id="CHEBI:58672"/>
    </reaction>
</comment>
<dbReference type="InterPro" id="IPR018108">
    <property type="entry name" value="MCP_transmembrane"/>
</dbReference>
<comment type="similarity">
    <text evidence="2 21">Belongs to the mitochondrial carrier (TC 2.A.29) family.</text>
</comment>
<evidence type="ECO:0000256" key="8">
    <source>
        <dbReference type="ARBA" id="ARBA00023128"/>
    </source>
</evidence>
<dbReference type="PANTHER" id="PTHR46356:SF1">
    <property type="entry name" value="MITOCHONDRIAL 2-OXODICARBOXYLATE CARRIER"/>
    <property type="match status" value="1"/>
</dbReference>
<dbReference type="Gene3D" id="1.50.40.10">
    <property type="entry name" value="Mitochondrial carrier domain"/>
    <property type="match status" value="1"/>
</dbReference>
<dbReference type="Pfam" id="PF00153">
    <property type="entry name" value="Mito_carr"/>
    <property type="match status" value="3"/>
</dbReference>
<evidence type="ECO:0000256" key="6">
    <source>
        <dbReference type="ARBA" id="ARBA00022792"/>
    </source>
</evidence>
<comment type="subcellular location">
    <subcellularLocation>
        <location evidence="1">Mitochondrion inner membrane</location>
        <topology evidence="1">Multi-pass membrane protein</topology>
    </subcellularLocation>
</comment>
<dbReference type="SUPFAM" id="SSF103506">
    <property type="entry name" value="Mitochondrial carrier"/>
    <property type="match status" value="1"/>
</dbReference>
<comment type="catalytic activity">
    <reaction evidence="17">
        <text>2-oxoheptanedioate(in) + 2-oxoglutarate(out) = 2-oxoheptanedioate(out) + 2-oxoglutarate(in)</text>
        <dbReference type="Rhea" id="RHEA:71755"/>
        <dbReference type="ChEBI" id="CHEBI:16810"/>
        <dbReference type="ChEBI" id="CHEBI:72701"/>
    </reaction>
</comment>
<keyword evidence="8" id="KW-0496">Mitochondrion</keyword>
<dbReference type="PROSITE" id="PS50920">
    <property type="entry name" value="SOLCAR"/>
    <property type="match status" value="3"/>
</dbReference>
<dbReference type="InterPro" id="IPR023395">
    <property type="entry name" value="MCP_dom_sf"/>
</dbReference>
<evidence type="ECO:0000256" key="17">
    <source>
        <dbReference type="ARBA" id="ARBA00048581"/>
    </source>
</evidence>
<dbReference type="GO" id="GO:0005743">
    <property type="term" value="C:mitochondrial inner membrane"/>
    <property type="evidence" value="ECO:0007669"/>
    <property type="project" value="UniProtKB-SubCell"/>
</dbReference>
<protein>
    <recommendedName>
        <fullName evidence="11">Mitochondrial 2-oxodicarboxylate carrier</fullName>
    </recommendedName>
    <alternativeName>
        <fullName evidence="12">Solute carrier family 25 member 21</fullName>
    </alternativeName>
</protein>
<comment type="catalytic activity">
    <reaction evidence="10">
        <text>2-oxoadipate(in) + 2-oxoglutarate(out) = 2-oxoadipate(out) + 2-oxoglutarate(in)</text>
        <dbReference type="Rhea" id="RHEA:71739"/>
        <dbReference type="ChEBI" id="CHEBI:16810"/>
        <dbReference type="ChEBI" id="CHEBI:57499"/>
    </reaction>
</comment>
<keyword evidence="3 21" id="KW-0813">Transport</keyword>
<feature type="repeat" description="Solcar" evidence="20">
    <location>
        <begin position="97"/>
        <end position="187"/>
    </location>
</feature>
<evidence type="ECO:0000256" key="10">
    <source>
        <dbReference type="ARBA" id="ARBA00036018"/>
    </source>
</evidence>
<reference evidence="22 23" key="1">
    <citation type="submission" date="2019-10" db="EMBL/GenBank/DDBJ databases">
        <title>Assembly and Annotation for the nematode Trichostrongylus colubriformis.</title>
        <authorList>
            <person name="Martin J."/>
        </authorList>
    </citation>
    <scope>NUCLEOTIDE SEQUENCE [LARGE SCALE GENOMIC DNA]</scope>
    <source>
        <strain evidence="22">G859</strain>
        <tissue evidence="22">Whole worm</tissue>
    </source>
</reference>
<comment type="catalytic activity">
    <reaction evidence="19">
        <text>hexanedioate(in) + 2-oxoglutarate(out) = hexanedioate(out) + 2-oxoglutarate(in)</text>
        <dbReference type="Rhea" id="RHEA:71743"/>
        <dbReference type="ChEBI" id="CHEBI:16810"/>
        <dbReference type="ChEBI" id="CHEBI:17128"/>
    </reaction>
</comment>
<evidence type="ECO:0000256" key="2">
    <source>
        <dbReference type="ARBA" id="ARBA00006375"/>
    </source>
</evidence>
<dbReference type="EMBL" id="WIXE01017992">
    <property type="protein sequence ID" value="KAK5971289.1"/>
    <property type="molecule type" value="Genomic_DNA"/>
</dbReference>
<feature type="repeat" description="Solcar" evidence="20">
    <location>
        <begin position="191"/>
        <end position="267"/>
    </location>
</feature>
<keyword evidence="4 20" id="KW-0812">Transmembrane</keyword>
<evidence type="ECO:0000256" key="5">
    <source>
        <dbReference type="ARBA" id="ARBA00022737"/>
    </source>
</evidence>
<keyword evidence="7" id="KW-1133">Transmembrane helix</keyword>
<evidence type="ECO:0000256" key="18">
    <source>
        <dbReference type="ARBA" id="ARBA00048920"/>
    </source>
</evidence>
<evidence type="ECO:0000313" key="23">
    <source>
        <dbReference type="Proteomes" id="UP001331761"/>
    </source>
</evidence>
<evidence type="ECO:0000256" key="11">
    <source>
        <dbReference type="ARBA" id="ARBA00039747"/>
    </source>
</evidence>
<evidence type="ECO:0000256" key="20">
    <source>
        <dbReference type="PROSITE-ProRule" id="PRU00282"/>
    </source>
</evidence>
<evidence type="ECO:0000256" key="3">
    <source>
        <dbReference type="ARBA" id="ARBA00022448"/>
    </source>
</evidence>
<gene>
    <name evidence="22" type="ORF">GCK32_010106</name>
</gene>
<comment type="catalytic activity">
    <reaction evidence="15">
        <text>citrate(in) + 2-oxoglutarate(out) = citrate(out) + 2-oxoglutarate(in)</text>
        <dbReference type="Rhea" id="RHEA:71763"/>
        <dbReference type="ChEBI" id="CHEBI:16810"/>
        <dbReference type="ChEBI" id="CHEBI:16947"/>
    </reaction>
</comment>
<dbReference type="InterPro" id="IPR002067">
    <property type="entry name" value="MCP"/>
</dbReference>
<comment type="function">
    <text evidence="13">Transports dicarboxylates across the inner membranes of mitochondria by a counter-exchange mechanism. Can transport 2-oxoadipate (2-oxohexanedioate), 2-oxoglutarate, adipate (hexanedioate), glutarate, and to a lesser extent, pimelate (heptanedioate), 2-oxopimelate (2-oxoheptanedioate), 2-aminoadipate (2-aminohexanedioate), oxaloacetate, and citrate. Plays a central role in catabolism of lysine, hydroxylysine, and tryptophan, by transporting common metabolite intermediates (such as 2-oxoadipate) into the mitochondria, where it is converted into acetyl-CoA and can enter the citric acid (TCA) cycle.</text>
</comment>
<proteinExistence type="inferred from homology"/>
<keyword evidence="23" id="KW-1185">Reference proteome</keyword>